<accession>A0AAV4TPB6</accession>
<evidence type="ECO:0000313" key="2">
    <source>
        <dbReference type="Proteomes" id="UP001054837"/>
    </source>
</evidence>
<proteinExistence type="predicted"/>
<reference evidence="1 2" key="1">
    <citation type="submission" date="2021-06" db="EMBL/GenBank/DDBJ databases">
        <title>Caerostris darwini draft genome.</title>
        <authorList>
            <person name="Kono N."/>
            <person name="Arakawa K."/>
        </authorList>
    </citation>
    <scope>NUCLEOTIDE SEQUENCE [LARGE SCALE GENOMIC DNA]</scope>
</reference>
<dbReference type="EMBL" id="BPLQ01010029">
    <property type="protein sequence ID" value="GIY47899.1"/>
    <property type="molecule type" value="Genomic_DNA"/>
</dbReference>
<dbReference type="AlphaFoldDB" id="A0AAV4TPB6"/>
<sequence>MSRIFRCQASAFNTPKENFDHPLDKKLSGISQRFVNRQYHRMRMSVQLHLNILQSENYQDLNTRIASVKFSEKLKQLNDCAFEFVSVMFAFSTKRYDS</sequence>
<gene>
    <name evidence="1" type="ORF">CDAR_301541</name>
</gene>
<organism evidence="1 2">
    <name type="scientific">Caerostris darwini</name>
    <dbReference type="NCBI Taxonomy" id="1538125"/>
    <lineage>
        <taxon>Eukaryota</taxon>
        <taxon>Metazoa</taxon>
        <taxon>Ecdysozoa</taxon>
        <taxon>Arthropoda</taxon>
        <taxon>Chelicerata</taxon>
        <taxon>Arachnida</taxon>
        <taxon>Araneae</taxon>
        <taxon>Araneomorphae</taxon>
        <taxon>Entelegynae</taxon>
        <taxon>Araneoidea</taxon>
        <taxon>Araneidae</taxon>
        <taxon>Caerostris</taxon>
    </lineage>
</organism>
<keyword evidence="2" id="KW-1185">Reference proteome</keyword>
<evidence type="ECO:0000313" key="1">
    <source>
        <dbReference type="EMBL" id="GIY47899.1"/>
    </source>
</evidence>
<dbReference type="Proteomes" id="UP001054837">
    <property type="component" value="Unassembled WGS sequence"/>
</dbReference>
<protein>
    <submittedName>
        <fullName evidence="1">Uncharacterized protein</fullName>
    </submittedName>
</protein>
<name>A0AAV4TPB6_9ARAC</name>
<comment type="caution">
    <text evidence="1">The sequence shown here is derived from an EMBL/GenBank/DDBJ whole genome shotgun (WGS) entry which is preliminary data.</text>
</comment>